<dbReference type="InterPro" id="IPR002347">
    <property type="entry name" value="SDR_fam"/>
</dbReference>
<comment type="similarity">
    <text evidence="1">Belongs to the short-chain dehydrogenases/reductases (SDR) family.</text>
</comment>
<dbReference type="RefSeq" id="WP_068757385.1">
    <property type="nucleotide sequence ID" value="NZ_KQ950183.1"/>
</dbReference>
<dbReference type="PATRIC" id="fig|665004.4.peg.3091"/>
<gene>
    <name evidence="4" type="ORF">AC529_14675</name>
</gene>
<dbReference type="PROSITE" id="PS00061">
    <property type="entry name" value="ADH_SHORT"/>
    <property type="match status" value="1"/>
</dbReference>
<evidence type="ECO:0000313" key="4">
    <source>
        <dbReference type="EMBL" id="KUP95983.1"/>
    </source>
</evidence>
<dbReference type="AlphaFoldDB" id="A0A147KFB9"/>
<evidence type="ECO:0000313" key="5">
    <source>
        <dbReference type="Proteomes" id="UP000074382"/>
    </source>
</evidence>
<dbReference type="EMBL" id="LGEM01000102">
    <property type="protein sequence ID" value="KUP95983.1"/>
    <property type="molecule type" value="Genomic_DNA"/>
</dbReference>
<dbReference type="Gene3D" id="3.40.50.720">
    <property type="entry name" value="NAD(P)-binding Rossmann-like Domain"/>
    <property type="match status" value="1"/>
</dbReference>
<dbReference type="InterPro" id="IPR036291">
    <property type="entry name" value="NAD(P)-bd_dom_sf"/>
</dbReference>
<dbReference type="FunFam" id="3.40.50.720:FF:000084">
    <property type="entry name" value="Short-chain dehydrogenase reductase"/>
    <property type="match status" value="1"/>
</dbReference>
<dbReference type="CDD" id="cd05233">
    <property type="entry name" value="SDR_c"/>
    <property type="match status" value="1"/>
</dbReference>
<reference evidence="5" key="1">
    <citation type="journal article" date="2017" name="Acta Aliment.">
        <title>Plant polysaccharide degrading enzyme system of Thermpbifida cellulosilytica TB100 revealed by de novo genome project data.</title>
        <authorList>
            <person name="Toth A."/>
            <person name="Baka E."/>
            <person name="Luzics S."/>
            <person name="Bata-Vidacs I."/>
            <person name="Nagy I."/>
            <person name="Balint B."/>
            <person name="Herceg R."/>
            <person name="Olasz F."/>
            <person name="Wilk T."/>
            <person name="Nagy T."/>
            <person name="Kriszt B."/>
            <person name="Nagy I."/>
            <person name="Kukolya J."/>
        </authorList>
    </citation>
    <scope>NUCLEOTIDE SEQUENCE [LARGE SCALE GENOMIC DNA]</scope>
    <source>
        <strain evidence="5">TB100</strain>
    </source>
</reference>
<dbReference type="PRINTS" id="PR00080">
    <property type="entry name" value="SDRFAMILY"/>
</dbReference>
<dbReference type="InterPro" id="IPR057326">
    <property type="entry name" value="KR_dom"/>
</dbReference>
<evidence type="ECO:0000256" key="2">
    <source>
        <dbReference type="ARBA" id="ARBA00023002"/>
    </source>
</evidence>
<evidence type="ECO:0000256" key="1">
    <source>
        <dbReference type="ARBA" id="ARBA00006484"/>
    </source>
</evidence>
<comment type="caution">
    <text evidence="4">The sequence shown here is derived from an EMBL/GenBank/DDBJ whole genome shotgun (WGS) entry which is preliminary data.</text>
</comment>
<keyword evidence="2" id="KW-0560">Oxidoreductase</keyword>
<keyword evidence="5" id="KW-1185">Reference proteome</keyword>
<dbReference type="Proteomes" id="UP000074382">
    <property type="component" value="Unassembled WGS sequence"/>
</dbReference>
<name>A0A147KFB9_THECS</name>
<protein>
    <submittedName>
        <fullName evidence="4">Short-chain dehydrogenase</fullName>
    </submittedName>
</protein>
<dbReference type="Pfam" id="PF13561">
    <property type="entry name" value="adh_short_C2"/>
    <property type="match status" value="1"/>
</dbReference>
<dbReference type="PANTHER" id="PTHR42760:SF133">
    <property type="entry name" value="3-OXOACYL-[ACYL-CARRIER-PROTEIN] REDUCTASE"/>
    <property type="match status" value="1"/>
</dbReference>
<dbReference type="GO" id="GO:0016616">
    <property type="term" value="F:oxidoreductase activity, acting on the CH-OH group of donors, NAD or NADP as acceptor"/>
    <property type="evidence" value="ECO:0007669"/>
    <property type="project" value="TreeGrafter"/>
</dbReference>
<dbReference type="PANTHER" id="PTHR42760">
    <property type="entry name" value="SHORT-CHAIN DEHYDROGENASES/REDUCTASES FAMILY MEMBER"/>
    <property type="match status" value="1"/>
</dbReference>
<dbReference type="PRINTS" id="PR00081">
    <property type="entry name" value="GDHRDH"/>
</dbReference>
<proteinExistence type="inferred from homology"/>
<dbReference type="SMART" id="SM00822">
    <property type="entry name" value="PKS_KR"/>
    <property type="match status" value="1"/>
</dbReference>
<dbReference type="OrthoDB" id="3542748at2"/>
<dbReference type="SUPFAM" id="SSF51735">
    <property type="entry name" value="NAD(P)-binding Rossmann-fold domains"/>
    <property type="match status" value="1"/>
</dbReference>
<dbReference type="InterPro" id="IPR020904">
    <property type="entry name" value="Sc_DH/Rdtase_CS"/>
</dbReference>
<organism evidence="4 5">
    <name type="scientific">Thermobifida cellulosilytica TB100</name>
    <dbReference type="NCBI Taxonomy" id="665004"/>
    <lineage>
        <taxon>Bacteria</taxon>
        <taxon>Bacillati</taxon>
        <taxon>Actinomycetota</taxon>
        <taxon>Actinomycetes</taxon>
        <taxon>Streptosporangiales</taxon>
        <taxon>Nocardiopsidaceae</taxon>
        <taxon>Thermobifida</taxon>
    </lineage>
</organism>
<feature type="domain" description="Ketoreductase" evidence="3">
    <location>
        <begin position="17"/>
        <end position="199"/>
    </location>
</feature>
<dbReference type="STRING" id="665004.AC529_14675"/>
<sequence>MPPSAPSGPSASRFTDRVALVTGAAGGIGAATARRLAAEGAAVVLADIDAERGEQAAAELRAHGRRALFQHCDVSDEDAWARTVRAANDAFGPVDALVSNAYRVTVAPAHATSPADFNDQLAVTLTATFLGVRACLDDLLARGGSVVAVSSVHALVGLPGRPAYAAAKAGLTGLARQLAVEYGPRVRVNSVLPGPIRTRAWDGVSAEDVRRSAEQTVAGRLGDPAEVAAAIAFLLSDDASYVTGTTLLVDGGWTSYKTSA</sequence>
<accession>A0A147KFB9</accession>
<evidence type="ECO:0000259" key="3">
    <source>
        <dbReference type="SMART" id="SM00822"/>
    </source>
</evidence>